<keyword evidence="1" id="KW-0812">Transmembrane</keyword>
<reference evidence="2" key="1">
    <citation type="submission" date="2019-08" db="EMBL/GenBank/DDBJ databases">
        <authorList>
            <person name="Kucharzyk K."/>
            <person name="Murdoch R.W."/>
            <person name="Higgins S."/>
            <person name="Loffler F."/>
        </authorList>
    </citation>
    <scope>NUCLEOTIDE SEQUENCE</scope>
</reference>
<evidence type="ECO:0000256" key="1">
    <source>
        <dbReference type="SAM" id="Phobius"/>
    </source>
</evidence>
<dbReference type="AlphaFoldDB" id="A0A645BQD2"/>
<protein>
    <submittedName>
        <fullName evidence="2">Uncharacterized protein</fullName>
    </submittedName>
</protein>
<accession>A0A645BQD2</accession>
<dbReference type="EMBL" id="VSSQ01021619">
    <property type="protein sequence ID" value="MPM67318.1"/>
    <property type="molecule type" value="Genomic_DNA"/>
</dbReference>
<feature type="transmembrane region" description="Helical" evidence="1">
    <location>
        <begin position="45"/>
        <end position="62"/>
    </location>
</feature>
<organism evidence="2">
    <name type="scientific">bioreactor metagenome</name>
    <dbReference type="NCBI Taxonomy" id="1076179"/>
    <lineage>
        <taxon>unclassified sequences</taxon>
        <taxon>metagenomes</taxon>
        <taxon>ecological metagenomes</taxon>
    </lineage>
</organism>
<gene>
    <name evidence="2" type="ORF">SDC9_114240</name>
</gene>
<keyword evidence="1" id="KW-1133">Transmembrane helix</keyword>
<name>A0A645BQD2_9ZZZZ</name>
<proteinExistence type="predicted"/>
<comment type="caution">
    <text evidence="2">The sequence shown here is derived from an EMBL/GenBank/DDBJ whole genome shotgun (WGS) entry which is preliminary data.</text>
</comment>
<evidence type="ECO:0000313" key="2">
    <source>
        <dbReference type="EMBL" id="MPM67318.1"/>
    </source>
</evidence>
<keyword evidence="1" id="KW-0472">Membrane</keyword>
<sequence>MLINDFLPKYLVTLSLDKYSNISFASSVVIFLKYNLLVSNTGKSIHIHPILIIINYIVLAIINTH</sequence>